<keyword evidence="2" id="KW-1133">Transmembrane helix</keyword>
<evidence type="ECO:0000256" key="1">
    <source>
        <dbReference type="SAM" id="MobiDB-lite"/>
    </source>
</evidence>
<evidence type="ECO:0000256" key="2">
    <source>
        <dbReference type="SAM" id="Phobius"/>
    </source>
</evidence>
<dbReference type="STRING" id="765915.A0A1Y2H9W4"/>
<comment type="caution">
    <text evidence="3">The sequence shown here is derived from an EMBL/GenBank/DDBJ whole genome shotgun (WGS) entry which is preliminary data.</text>
</comment>
<feature type="compositionally biased region" description="Low complexity" evidence="1">
    <location>
        <begin position="22"/>
        <end position="38"/>
    </location>
</feature>
<reference evidence="3 4" key="1">
    <citation type="submission" date="2016-07" db="EMBL/GenBank/DDBJ databases">
        <title>Pervasive Adenine N6-methylation of Active Genes in Fungi.</title>
        <authorList>
            <consortium name="DOE Joint Genome Institute"/>
            <person name="Mondo S.J."/>
            <person name="Dannebaum R.O."/>
            <person name="Kuo R.C."/>
            <person name="Labutti K."/>
            <person name="Haridas S."/>
            <person name="Kuo A."/>
            <person name="Salamov A."/>
            <person name="Ahrendt S.R."/>
            <person name="Lipzen A."/>
            <person name="Sullivan W."/>
            <person name="Andreopoulos W.B."/>
            <person name="Clum A."/>
            <person name="Lindquist E."/>
            <person name="Daum C."/>
            <person name="Ramamoorthy G.K."/>
            <person name="Gryganskyi A."/>
            <person name="Culley D."/>
            <person name="Magnuson J.K."/>
            <person name="James T.Y."/>
            <person name="O'Malley M.A."/>
            <person name="Stajich J.E."/>
            <person name="Spatafora J.W."/>
            <person name="Visel A."/>
            <person name="Grigoriev I.V."/>
        </authorList>
    </citation>
    <scope>NUCLEOTIDE SEQUENCE [LARGE SCALE GENOMIC DNA]</scope>
    <source>
        <strain evidence="3 4">PL171</strain>
    </source>
</reference>
<feature type="compositionally biased region" description="Gly residues" evidence="1">
    <location>
        <begin position="41"/>
        <end position="61"/>
    </location>
</feature>
<dbReference type="EMBL" id="MCFL01000062">
    <property type="protein sequence ID" value="ORZ31285.1"/>
    <property type="molecule type" value="Genomic_DNA"/>
</dbReference>
<accession>A0A1Y2H9W4</accession>
<feature type="compositionally biased region" description="Low complexity" evidence="1">
    <location>
        <begin position="1"/>
        <end position="14"/>
    </location>
</feature>
<evidence type="ECO:0000313" key="4">
    <source>
        <dbReference type="Proteomes" id="UP000193411"/>
    </source>
</evidence>
<keyword evidence="2" id="KW-0472">Membrane</keyword>
<name>A0A1Y2H9W4_9FUNG</name>
<gene>
    <name evidence="3" type="ORF">BCR44DRAFT_78096</name>
</gene>
<proteinExistence type="predicted"/>
<keyword evidence="4" id="KW-1185">Reference proteome</keyword>
<protein>
    <submittedName>
        <fullName evidence="3">Uncharacterized protein</fullName>
    </submittedName>
</protein>
<keyword evidence="2" id="KW-0812">Transmembrane</keyword>
<evidence type="ECO:0000313" key="3">
    <source>
        <dbReference type="EMBL" id="ORZ31285.1"/>
    </source>
</evidence>
<organism evidence="3 4">
    <name type="scientific">Catenaria anguillulae PL171</name>
    <dbReference type="NCBI Taxonomy" id="765915"/>
    <lineage>
        <taxon>Eukaryota</taxon>
        <taxon>Fungi</taxon>
        <taxon>Fungi incertae sedis</taxon>
        <taxon>Blastocladiomycota</taxon>
        <taxon>Blastocladiomycetes</taxon>
        <taxon>Blastocladiales</taxon>
        <taxon>Catenariaceae</taxon>
        <taxon>Catenaria</taxon>
    </lineage>
</organism>
<dbReference type="Proteomes" id="UP000193411">
    <property type="component" value="Unassembled WGS sequence"/>
</dbReference>
<sequence>MSSSPLPSSSVVPPSSAPAPPASTLASSSPLPTTSATPDNGAGGSSGSGENLGPGGPGAGAGVPPQQQPHCPLPPVTPVTPSRLTNGQVAAVDSLLSVAIQANAKLPWNQEVTARTSFKLTGCITQLTPVRRNGNSSANGHVDWWCPARQSQEPSLKPGFTLAWTHYATSNQPEAPSPPPFSYRHVRFDPPPGTTLASSPVCTFPDGPPLVPQVSTDMFHKECATCPPGKPMVNTTFIPDSRQWHLHGCIEAEEEQFCSWFQFPMNMTCFGADKVSRLVPFTITCKGENKSRTDKVVVPALLNEGVLGAETGLGSGGVGSNGENPSGSGRGAIADEATGKGMSTMALTALIVVPIIGIAFLAAAAVIYRRRQARFSRQLSDSQSPMRLRRASVTCMPASSVSHTEMSPVPASPQTATTLVKMPAHVFPNVTLHPLPRAPTSTAVPTSPSSMDRDVSLQSLTDAWNAQFLSLEHSATTHARTELPTNVPVARVRACRAEYMAAVMVHVWQVLRGHEHVPANASVGELADAMRNVLVRTGKVYPGFKLAWPEVGAEWRDEVASVYFERESESGVQVARVVRAVVFPGWVDQDRGVVVVKARVVV</sequence>
<feature type="region of interest" description="Disordered" evidence="1">
    <location>
        <begin position="1"/>
        <end position="82"/>
    </location>
</feature>
<dbReference type="AlphaFoldDB" id="A0A1Y2H9W4"/>
<feature type="transmembrane region" description="Helical" evidence="2">
    <location>
        <begin position="345"/>
        <end position="368"/>
    </location>
</feature>